<accession>A0A1U7HQN0</accession>
<protein>
    <recommendedName>
        <fullName evidence="1">CP12 domain-containing protein</fullName>
    </recommendedName>
</protein>
<dbReference type="AlphaFoldDB" id="A0A1U7HQN0"/>
<reference evidence="2 3" key="1">
    <citation type="submission" date="2016-11" db="EMBL/GenBank/DDBJ databases">
        <title>Draft Genome Sequences of Nine Cyanobacterial Strains from Diverse Habitats.</title>
        <authorList>
            <person name="Zhu T."/>
            <person name="Hou S."/>
            <person name="Lu X."/>
            <person name="Hess W.R."/>
        </authorList>
    </citation>
    <scope>NUCLEOTIDE SEQUENCE [LARGE SCALE GENOMIC DNA]</scope>
    <source>
        <strain evidence="2 3">5.2 s.c.1</strain>
    </source>
</reference>
<dbReference type="InterPro" id="IPR003823">
    <property type="entry name" value="CP12_dom"/>
</dbReference>
<sequence>MVYTPEKQLVTKTAISHAQSKSLETSFQAALEHARRLTQMYGIGSTEVAVAWDTVEELITALVRQPKRSLSAFEHYCNLHPDAPECRFYDV</sequence>
<dbReference type="Pfam" id="PF02672">
    <property type="entry name" value="CP12"/>
    <property type="match status" value="1"/>
</dbReference>
<evidence type="ECO:0000313" key="3">
    <source>
        <dbReference type="Proteomes" id="UP000185984"/>
    </source>
</evidence>
<dbReference type="SMART" id="SM01093">
    <property type="entry name" value="CP12"/>
    <property type="match status" value="1"/>
</dbReference>
<dbReference type="RefSeq" id="WP_073549785.1">
    <property type="nucleotide sequence ID" value="NZ_CAWMVK010000043.1"/>
</dbReference>
<keyword evidence="3" id="KW-1185">Reference proteome</keyword>
<name>A0A1U7HQN0_9CHRO</name>
<proteinExistence type="predicted"/>
<evidence type="ECO:0000313" key="2">
    <source>
        <dbReference type="EMBL" id="OKH25871.1"/>
    </source>
</evidence>
<dbReference type="OrthoDB" id="532816at2"/>
<organism evidence="2 3">
    <name type="scientific">Chroogloeocystis siderophila 5.2 s.c.1</name>
    <dbReference type="NCBI Taxonomy" id="247279"/>
    <lineage>
        <taxon>Bacteria</taxon>
        <taxon>Bacillati</taxon>
        <taxon>Cyanobacteriota</taxon>
        <taxon>Cyanophyceae</taxon>
        <taxon>Oscillatoriophycideae</taxon>
        <taxon>Chroococcales</taxon>
        <taxon>Chroococcaceae</taxon>
        <taxon>Chroogloeocystis</taxon>
    </lineage>
</organism>
<evidence type="ECO:0000259" key="1">
    <source>
        <dbReference type="SMART" id="SM01093"/>
    </source>
</evidence>
<dbReference type="STRING" id="247279.NIES1031_12875"/>
<feature type="domain" description="CP12" evidence="1">
    <location>
        <begin position="23"/>
        <end position="91"/>
    </location>
</feature>
<dbReference type="Proteomes" id="UP000185984">
    <property type="component" value="Unassembled WGS sequence"/>
</dbReference>
<dbReference type="EMBL" id="MRCC01000009">
    <property type="protein sequence ID" value="OKH25871.1"/>
    <property type="molecule type" value="Genomic_DNA"/>
</dbReference>
<gene>
    <name evidence="2" type="ORF">NIES1031_12875</name>
</gene>
<comment type="caution">
    <text evidence="2">The sequence shown here is derived from an EMBL/GenBank/DDBJ whole genome shotgun (WGS) entry which is preliminary data.</text>
</comment>